<dbReference type="EMBL" id="JAQOWY010000526">
    <property type="protein sequence ID" value="KAK1840848.1"/>
    <property type="molecule type" value="Genomic_DNA"/>
</dbReference>
<proteinExistence type="predicted"/>
<evidence type="ECO:0000313" key="3">
    <source>
        <dbReference type="Proteomes" id="UP001243330"/>
    </source>
</evidence>
<sequence length="211" mass="24068">MSVTKPIVLYGHSKPPQDLPSHSNTMWLTRPAYYAPNPAKVVMILRELEIPYEMVSRHLLAHQREENHLTTWADQGGIHGRQKGTLHDSQPQRPPPRHHRSEHGHHPLGVGRHHRVPRRDVRHREQAVLHFVPRKVSSEAVPGVPNVRTGPLLWPARVVQDVPPRRRPERQGEIRGADCARAVRPRPRAQGERVPRRRQGVCFAVLLPSGS</sequence>
<accession>A0AAD9A3Q5</accession>
<protein>
    <submittedName>
        <fullName evidence="2">Glutathione s-transferase</fullName>
    </submittedName>
</protein>
<evidence type="ECO:0000313" key="2">
    <source>
        <dbReference type="EMBL" id="KAK1840848.1"/>
    </source>
</evidence>
<dbReference type="Proteomes" id="UP001243330">
    <property type="component" value="Unassembled WGS sequence"/>
</dbReference>
<comment type="caution">
    <text evidence="2">The sequence shown here is derived from an EMBL/GenBank/DDBJ whole genome shotgun (WGS) entry which is preliminary data.</text>
</comment>
<evidence type="ECO:0000256" key="1">
    <source>
        <dbReference type="SAM" id="MobiDB-lite"/>
    </source>
</evidence>
<reference evidence="2" key="1">
    <citation type="submission" date="2023-01" db="EMBL/GenBank/DDBJ databases">
        <title>Colletotrichum chrysophilum M932 genome sequence.</title>
        <authorList>
            <person name="Baroncelli R."/>
        </authorList>
    </citation>
    <scope>NUCLEOTIDE SEQUENCE</scope>
    <source>
        <strain evidence="2">M932</strain>
    </source>
</reference>
<keyword evidence="3" id="KW-1185">Reference proteome</keyword>
<feature type="region of interest" description="Disordered" evidence="1">
    <location>
        <begin position="75"/>
        <end position="118"/>
    </location>
</feature>
<organism evidence="2 3">
    <name type="scientific">Colletotrichum chrysophilum</name>
    <dbReference type="NCBI Taxonomy" id="1836956"/>
    <lineage>
        <taxon>Eukaryota</taxon>
        <taxon>Fungi</taxon>
        <taxon>Dikarya</taxon>
        <taxon>Ascomycota</taxon>
        <taxon>Pezizomycotina</taxon>
        <taxon>Sordariomycetes</taxon>
        <taxon>Hypocreomycetidae</taxon>
        <taxon>Glomerellales</taxon>
        <taxon>Glomerellaceae</taxon>
        <taxon>Colletotrichum</taxon>
        <taxon>Colletotrichum gloeosporioides species complex</taxon>
    </lineage>
</organism>
<dbReference type="AlphaFoldDB" id="A0AAD9A3Q5"/>
<gene>
    <name evidence="2" type="ORF">CCHR01_16527</name>
</gene>
<name>A0AAD9A3Q5_9PEZI</name>